<dbReference type="PANTHER" id="PTHR34107:SF4">
    <property type="entry name" value="SLL1222 PROTEIN"/>
    <property type="match status" value="1"/>
</dbReference>
<evidence type="ECO:0000313" key="2">
    <source>
        <dbReference type="EMBL" id="MBC6469152.1"/>
    </source>
</evidence>
<dbReference type="InterPro" id="IPR012296">
    <property type="entry name" value="Nuclease_put_TT1808"/>
</dbReference>
<keyword evidence="2" id="KW-0378">Hydrolase</keyword>
<accession>A0ABR7LXD8</accession>
<dbReference type="PANTHER" id="PTHR34107">
    <property type="entry name" value="SLL0198 PROTEIN-RELATED"/>
    <property type="match status" value="1"/>
</dbReference>
<keyword evidence="2" id="KW-0540">Nuclease</keyword>
<dbReference type="SUPFAM" id="SSF52980">
    <property type="entry name" value="Restriction endonuclease-like"/>
    <property type="match status" value="1"/>
</dbReference>
<evidence type="ECO:0000313" key="3">
    <source>
        <dbReference type="Proteomes" id="UP000805614"/>
    </source>
</evidence>
<dbReference type="InterPro" id="IPR011335">
    <property type="entry name" value="Restrct_endonuc-II-like"/>
</dbReference>
<proteinExistence type="predicted"/>
<sequence length="200" mass="22814">MSVMHINDVQLPDDRPLTVDDLELLPDDGNRYELMYGVLEVSPAPGGEHEDALHRLEFLLELCRPAKFKLMGGQGVNLHGDPTRHRIPDTTVIRQDEFESKYQVRPAVLAVEVASPGTALRDRNVKKAEYEEFGIESYWIVVPDPDHPSITAYDLRDGRYVQVAHVVDDEVFRTEQPYPFAVSPRQLVTQGEWRPGDRRP</sequence>
<dbReference type="Pfam" id="PF05685">
    <property type="entry name" value="Uma2"/>
    <property type="match status" value="1"/>
</dbReference>
<reference evidence="2 3" key="1">
    <citation type="submission" date="2020-06" db="EMBL/GenBank/DDBJ databases">
        <title>Actinomadura xiongansis sp. nov., isolated from soil of Baiyangdian.</title>
        <authorList>
            <person name="Zhang X."/>
        </authorList>
    </citation>
    <scope>NUCLEOTIDE SEQUENCE [LARGE SCALE GENOMIC DNA]</scope>
    <source>
        <strain evidence="2 3">HBUM206468</strain>
    </source>
</reference>
<dbReference type="EMBL" id="JABVEC010000024">
    <property type="protein sequence ID" value="MBC6469152.1"/>
    <property type="molecule type" value="Genomic_DNA"/>
</dbReference>
<dbReference type="Gene3D" id="3.90.1570.10">
    <property type="entry name" value="tt1808, chain A"/>
    <property type="match status" value="1"/>
</dbReference>
<dbReference type="RefSeq" id="WP_187246197.1">
    <property type="nucleotide sequence ID" value="NZ_BAAAOK010000015.1"/>
</dbReference>
<keyword evidence="2" id="KW-0255">Endonuclease</keyword>
<keyword evidence="3" id="KW-1185">Reference proteome</keyword>
<dbReference type="InterPro" id="IPR008538">
    <property type="entry name" value="Uma2"/>
</dbReference>
<dbReference type="Proteomes" id="UP000805614">
    <property type="component" value="Unassembled WGS sequence"/>
</dbReference>
<evidence type="ECO:0000259" key="1">
    <source>
        <dbReference type="Pfam" id="PF05685"/>
    </source>
</evidence>
<name>A0ABR7LXD8_9ACTN</name>
<organism evidence="2 3">
    <name type="scientific">Actinomadura alba</name>
    <dbReference type="NCBI Taxonomy" id="406431"/>
    <lineage>
        <taxon>Bacteria</taxon>
        <taxon>Bacillati</taxon>
        <taxon>Actinomycetota</taxon>
        <taxon>Actinomycetes</taxon>
        <taxon>Streptosporangiales</taxon>
        <taxon>Thermomonosporaceae</taxon>
        <taxon>Actinomadura</taxon>
    </lineage>
</organism>
<dbReference type="GO" id="GO:0004519">
    <property type="term" value="F:endonuclease activity"/>
    <property type="evidence" value="ECO:0007669"/>
    <property type="project" value="UniProtKB-KW"/>
</dbReference>
<dbReference type="CDD" id="cd06260">
    <property type="entry name" value="DUF820-like"/>
    <property type="match status" value="1"/>
</dbReference>
<protein>
    <submittedName>
        <fullName evidence="2">Uma2 family endonuclease</fullName>
    </submittedName>
</protein>
<gene>
    <name evidence="2" type="ORF">HKK74_27185</name>
</gene>
<comment type="caution">
    <text evidence="2">The sequence shown here is derived from an EMBL/GenBank/DDBJ whole genome shotgun (WGS) entry which is preliminary data.</text>
</comment>
<feature type="domain" description="Putative restriction endonuclease" evidence="1">
    <location>
        <begin position="20"/>
        <end position="178"/>
    </location>
</feature>